<dbReference type="Gene3D" id="3.40.1440.10">
    <property type="entry name" value="GIY-YIG endonuclease"/>
    <property type="match status" value="1"/>
</dbReference>
<reference evidence="1 2" key="1">
    <citation type="submission" date="2016-11" db="EMBL/GenBank/DDBJ databases">
        <authorList>
            <person name="Jaros S."/>
            <person name="Januszkiewicz K."/>
            <person name="Wedrychowicz H."/>
        </authorList>
    </citation>
    <scope>NUCLEOTIDE SEQUENCE [LARGE SCALE GENOMIC DNA]</scope>
    <source>
        <strain evidence="1 2">DSM 44666</strain>
    </source>
</reference>
<dbReference type="InterPro" id="IPR035901">
    <property type="entry name" value="GIY-YIG_endonuc_sf"/>
</dbReference>
<evidence type="ECO:0008006" key="3">
    <source>
        <dbReference type="Google" id="ProtNLM"/>
    </source>
</evidence>
<dbReference type="EMBL" id="FQVL01000001">
    <property type="protein sequence ID" value="SHE51517.1"/>
    <property type="molecule type" value="Genomic_DNA"/>
</dbReference>
<keyword evidence="2" id="KW-1185">Reference proteome</keyword>
<protein>
    <recommendedName>
        <fullName evidence="3">GIY-YIG domain-containing protein</fullName>
    </recommendedName>
</protein>
<dbReference type="SUPFAM" id="SSF82771">
    <property type="entry name" value="GIY-YIG endonuclease"/>
    <property type="match status" value="1"/>
</dbReference>
<dbReference type="RefSeq" id="WP_139278966.1">
    <property type="nucleotide sequence ID" value="NZ_FQVL01000001.1"/>
</dbReference>
<proteinExistence type="predicted"/>
<evidence type="ECO:0000313" key="1">
    <source>
        <dbReference type="EMBL" id="SHE51517.1"/>
    </source>
</evidence>
<dbReference type="OrthoDB" id="9803913at2"/>
<gene>
    <name evidence="1" type="ORF">SAMN05444392_101802</name>
</gene>
<dbReference type="Proteomes" id="UP000184476">
    <property type="component" value="Unassembled WGS sequence"/>
</dbReference>
<name>A0A1M4U4P4_9BACL</name>
<sequence length="296" mass="35712">MMKRLKQLLRAKKSSTSPWATGTRIDWNCLEFYAPFEYEEEIYALKLKDIILDTYTNKEYQAVDMIRKNSRWGEESDFFIMQALDTDDQFALEHSIYGFEGNRYQKKYQFSIPDQYLKGYIDLENLFTPSVRAEIRKLTLPQQPGIYFFYDENHRLLYVNHAPSIRDRVYAHIATETRQDTFMIRQQFSLLSYMIWENEAERQAIAYFCRQQMQPEFPEGVEIASSFDSDYSVLKLDIRLRDLQKYIHIKNNDFNHQEWKRFDSYLRTIPEEMVQQIEHQVVAMLYEEMQKQIKSS</sequence>
<accession>A0A1M4U4P4</accession>
<evidence type="ECO:0000313" key="2">
    <source>
        <dbReference type="Proteomes" id="UP000184476"/>
    </source>
</evidence>
<dbReference type="AlphaFoldDB" id="A0A1M4U4P4"/>
<organism evidence="1 2">
    <name type="scientific">Seinonella peptonophila</name>
    <dbReference type="NCBI Taxonomy" id="112248"/>
    <lineage>
        <taxon>Bacteria</taxon>
        <taxon>Bacillati</taxon>
        <taxon>Bacillota</taxon>
        <taxon>Bacilli</taxon>
        <taxon>Bacillales</taxon>
        <taxon>Thermoactinomycetaceae</taxon>
        <taxon>Seinonella</taxon>
    </lineage>
</organism>
<dbReference type="STRING" id="112248.SAMN05444392_101802"/>